<protein>
    <recommendedName>
        <fullName evidence="3">F-box domain-containing protein</fullName>
    </recommendedName>
</protein>
<dbReference type="SUPFAM" id="SSF52047">
    <property type="entry name" value="RNI-like"/>
    <property type="match status" value="1"/>
</dbReference>
<evidence type="ECO:0000313" key="2">
    <source>
        <dbReference type="Proteomes" id="UP000078512"/>
    </source>
</evidence>
<name>A0A197KB36_9FUNG</name>
<gene>
    <name evidence="1" type="ORF">K457DRAFT_900950</name>
</gene>
<dbReference type="EMBL" id="KV442017">
    <property type="protein sequence ID" value="OAQ34393.1"/>
    <property type="molecule type" value="Genomic_DNA"/>
</dbReference>
<sequence>MSTKHPLELPEILVRVGYFLPLWIFQVASESGLPKMTFKPKTLLSCLLVSKLWHQTLLPVLWHTYTYESMKGASREVLDRNSPLLRILDAHSDLLSPPHCTNLVELSILQGVLDMDAQRQLVRSNSGLKTLRWNGPYRKVPLNPQDFVHLKRIRSLVISHWIGGSGLLAKVLKALAGSLVKLNLGWIDGMSKSDLTIEVSGGERADKTHTAGLVLPYLETLTSSRNWPNGPDPSDLVQCCPNLRSCDTILTGDIDVLRLSNTLMDCCPGLDKLTVRDYVQRHLGEALVRNLGGGGPPGPIHRLVSITVSQVLITKNLVSAILHHASTLEYLTIMVQEVDADGTEDSGVATAFLPLVGCRILKSFSFCIWNRASCSSAVLEGLQQVHTWGCRGIEQLFLEFTPPEEEGKQAGSASVEEILRDGAVLGWTLCPKLTVVTTSYMLKMKEGFFQDLFGAVQGLEQLQAVGWNGLKFVRTGI</sequence>
<dbReference type="InterPro" id="IPR032675">
    <property type="entry name" value="LRR_dom_sf"/>
</dbReference>
<dbReference type="AlphaFoldDB" id="A0A197KB36"/>
<dbReference type="OrthoDB" id="2336315at2759"/>
<proteinExistence type="predicted"/>
<keyword evidence="2" id="KW-1185">Reference proteome</keyword>
<dbReference type="Proteomes" id="UP000078512">
    <property type="component" value="Unassembled WGS sequence"/>
</dbReference>
<reference evidence="1 2" key="1">
    <citation type="submission" date="2016-05" db="EMBL/GenBank/DDBJ databases">
        <title>Genome sequencing reveals origins of a unique bacterial endosymbiosis in the earliest lineages of terrestrial Fungi.</title>
        <authorList>
            <consortium name="DOE Joint Genome Institute"/>
            <person name="Uehling J."/>
            <person name="Gryganskyi A."/>
            <person name="Hameed K."/>
            <person name="Tschaplinski T."/>
            <person name="Misztal P."/>
            <person name="Wu S."/>
            <person name="Desiro A."/>
            <person name="Vande Pol N."/>
            <person name="Du Z.-Y."/>
            <person name="Zienkiewicz A."/>
            <person name="Zienkiewicz K."/>
            <person name="Morin E."/>
            <person name="Tisserant E."/>
            <person name="Splivallo R."/>
            <person name="Hainaut M."/>
            <person name="Henrissat B."/>
            <person name="Ohm R."/>
            <person name="Kuo A."/>
            <person name="Yan J."/>
            <person name="Lipzen A."/>
            <person name="Nolan M."/>
            <person name="Labutti K."/>
            <person name="Barry K."/>
            <person name="Goldstein A."/>
            <person name="Labbe J."/>
            <person name="Schadt C."/>
            <person name="Tuskan G."/>
            <person name="Grigoriev I."/>
            <person name="Martin F."/>
            <person name="Vilgalys R."/>
            <person name="Bonito G."/>
        </authorList>
    </citation>
    <scope>NUCLEOTIDE SEQUENCE [LARGE SCALE GENOMIC DNA]</scope>
    <source>
        <strain evidence="1 2">AG-77</strain>
    </source>
</reference>
<accession>A0A197KB36</accession>
<evidence type="ECO:0008006" key="3">
    <source>
        <dbReference type="Google" id="ProtNLM"/>
    </source>
</evidence>
<organism evidence="1 2">
    <name type="scientific">Linnemannia elongata AG-77</name>
    <dbReference type="NCBI Taxonomy" id="1314771"/>
    <lineage>
        <taxon>Eukaryota</taxon>
        <taxon>Fungi</taxon>
        <taxon>Fungi incertae sedis</taxon>
        <taxon>Mucoromycota</taxon>
        <taxon>Mortierellomycotina</taxon>
        <taxon>Mortierellomycetes</taxon>
        <taxon>Mortierellales</taxon>
        <taxon>Mortierellaceae</taxon>
        <taxon>Linnemannia</taxon>
    </lineage>
</organism>
<evidence type="ECO:0000313" key="1">
    <source>
        <dbReference type="EMBL" id="OAQ34393.1"/>
    </source>
</evidence>
<dbReference type="Gene3D" id="3.80.10.10">
    <property type="entry name" value="Ribonuclease Inhibitor"/>
    <property type="match status" value="1"/>
</dbReference>